<dbReference type="Gene3D" id="3.40.50.150">
    <property type="entry name" value="Vaccinia Virus protein VP39"/>
    <property type="match status" value="1"/>
</dbReference>
<organism evidence="1 2">
    <name type="scientific">Candidatus Beckwithbacteria bacterium RIFCSPHIGHO2_12_FULL_47_17</name>
    <dbReference type="NCBI Taxonomy" id="1797460"/>
    <lineage>
        <taxon>Bacteria</taxon>
        <taxon>Candidatus Beckwithiibacteriota</taxon>
    </lineage>
</organism>
<evidence type="ECO:0000313" key="2">
    <source>
        <dbReference type="Proteomes" id="UP000176791"/>
    </source>
</evidence>
<comment type="caution">
    <text evidence="1">The sequence shown here is derived from an EMBL/GenBank/DDBJ whole genome shotgun (WGS) entry which is preliminary data.</text>
</comment>
<dbReference type="EMBL" id="MEZN01000030">
    <property type="protein sequence ID" value="OGD55934.1"/>
    <property type="molecule type" value="Genomic_DNA"/>
</dbReference>
<reference evidence="1 2" key="1">
    <citation type="journal article" date="2016" name="Nat. Commun.">
        <title>Thousands of microbial genomes shed light on interconnected biogeochemical processes in an aquifer system.</title>
        <authorList>
            <person name="Anantharaman K."/>
            <person name="Brown C.T."/>
            <person name="Hug L.A."/>
            <person name="Sharon I."/>
            <person name="Castelle C.J."/>
            <person name="Probst A.J."/>
            <person name="Thomas B.C."/>
            <person name="Singh A."/>
            <person name="Wilkins M.J."/>
            <person name="Karaoz U."/>
            <person name="Brodie E.L."/>
            <person name="Williams K.H."/>
            <person name="Hubbard S.S."/>
            <person name="Banfield J.F."/>
        </authorList>
    </citation>
    <scope>NUCLEOTIDE SEQUENCE [LARGE SCALE GENOMIC DNA]</scope>
</reference>
<dbReference type="SUPFAM" id="SSF53335">
    <property type="entry name" value="S-adenosyl-L-methionine-dependent methyltransferases"/>
    <property type="match status" value="1"/>
</dbReference>
<dbReference type="Proteomes" id="UP000176791">
    <property type="component" value="Unassembled WGS sequence"/>
</dbReference>
<gene>
    <name evidence="1" type="ORF">A3E73_01360</name>
</gene>
<protein>
    <recommendedName>
        <fullName evidence="3">Methyltransferase type 11 domain-containing protein</fullName>
    </recommendedName>
</protein>
<proteinExistence type="predicted"/>
<evidence type="ECO:0008006" key="3">
    <source>
        <dbReference type="Google" id="ProtNLM"/>
    </source>
</evidence>
<dbReference type="PANTHER" id="PTHR43861">
    <property type="entry name" value="TRANS-ACONITATE 2-METHYLTRANSFERASE-RELATED"/>
    <property type="match status" value="1"/>
</dbReference>
<dbReference type="Pfam" id="PF13489">
    <property type="entry name" value="Methyltransf_23"/>
    <property type="match status" value="1"/>
</dbReference>
<dbReference type="InterPro" id="IPR029063">
    <property type="entry name" value="SAM-dependent_MTases_sf"/>
</dbReference>
<evidence type="ECO:0000313" key="1">
    <source>
        <dbReference type="EMBL" id="OGD55934.1"/>
    </source>
</evidence>
<sequence>MVSFKKIKYRYRGKFDPDKLLRTNIDYLSTRLVKPKTKVLELGAATGFMSEHFRKHLGCKVVGVDINPEAQPDIAGDLNSPTTWKKIRAQAPYDVVMASSVLEHLPRPEATLQLIKAVLKPGGRLIATTGNVAWWRQRLNAVLGRFEYEDYGIMDRTHLRFFTYFTFQELIRDAGFSIKSVAIDPGGGVKYLNWLVKYFPNLYAHQICIYAQK</sequence>
<name>A0A1F5DLI9_9BACT</name>
<dbReference type="CDD" id="cd02440">
    <property type="entry name" value="AdoMet_MTases"/>
    <property type="match status" value="1"/>
</dbReference>
<dbReference type="STRING" id="1797460.A3E73_01360"/>
<accession>A0A1F5DLI9</accession>
<dbReference type="AlphaFoldDB" id="A0A1F5DLI9"/>